<dbReference type="InterPro" id="IPR002433">
    <property type="entry name" value="Orn_de-COase"/>
</dbReference>
<comment type="catalytic activity">
    <reaction evidence="7">
        <text>L-ornithine + H(+) = putrescine + CO2</text>
        <dbReference type="Rhea" id="RHEA:22964"/>
        <dbReference type="ChEBI" id="CHEBI:15378"/>
        <dbReference type="ChEBI" id="CHEBI:16526"/>
        <dbReference type="ChEBI" id="CHEBI:46911"/>
        <dbReference type="ChEBI" id="CHEBI:326268"/>
        <dbReference type="EC" id="4.1.1.17"/>
    </reaction>
</comment>
<dbReference type="InterPro" id="IPR022644">
    <property type="entry name" value="De-COase2_N"/>
</dbReference>
<gene>
    <name evidence="9" type="ORF">DI586_11560</name>
</gene>
<dbReference type="Pfam" id="PF02784">
    <property type="entry name" value="Orn_Arg_deC_N"/>
    <property type="match status" value="1"/>
</dbReference>
<dbReference type="PRINTS" id="PR01179">
    <property type="entry name" value="ODADCRBXLASE"/>
</dbReference>
<protein>
    <recommendedName>
        <fullName evidence="6">ornithine decarboxylase</fullName>
        <ecNumber evidence="6">4.1.1.17</ecNumber>
    </recommendedName>
</protein>
<dbReference type="PANTHER" id="PTHR11482">
    <property type="entry name" value="ARGININE/DIAMINOPIMELATE/ORNITHINE DECARBOXYLASE"/>
    <property type="match status" value="1"/>
</dbReference>
<comment type="caution">
    <text evidence="9">The sequence shown here is derived from an EMBL/GenBank/DDBJ whole genome shotgun (WGS) entry which is preliminary data.</text>
</comment>
<dbReference type="GO" id="GO:0033387">
    <property type="term" value="P:putrescine biosynthetic process from arginine, via ornithine"/>
    <property type="evidence" value="ECO:0007669"/>
    <property type="project" value="TreeGrafter"/>
</dbReference>
<dbReference type="SUPFAM" id="SSF51419">
    <property type="entry name" value="PLP-binding barrel"/>
    <property type="match status" value="1"/>
</dbReference>
<keyword evidence="3" id="KW-0663">Pyridoxal phosphate</keyword>
<evidence type="ECO:0000313" key="10">
    <source>
        <dbReference type="Proteomes" id="UP000249739"/>
    </source>
</evidence>
<feature type="domain" description="Orn/DAP/Arg decarboxylase 2 N-terminal" evidence="8">
    <location>
        <begin position="59"/>
        <end position="189"/>
    </location>
</feature>
<evidence type="ECO:0000256" key="4">
    <source>
        <dbReference type="ARBA" id="ARBA00023239"/>
    </source>
</evidence>
<evidence type="ECO:0000256" key="5">
    <source>
        <dbReference type="ARBA" id="ARBA00034115"/>
    </source>
</evidence>
<evidence type="ECO:0000256" key="1">
    <source>
        <dbReference type="ARBA" id="ARBA00001933"/>
    </source>
</evidence>
<reference evidence="9 10" key="1">
    <citation type="submission" date="2017-08" db="EMBL/GenBank/DDBJ databases">
        <title>Infants hospitalized years apart are colonized by the same room-sourced microbial strains.</title>
        <authorList>
            <person name="Brooks B."/>
            <person name="Olm M.R."/>
            <person name="Firek B.A."/>
            <person name="Baker R."/>
            <person name="Thomas B.C."/>
            <person name="Morowitz M.J."/>
            <person name="Banfield J.F."/>
        </authorList>
    </citation>
    <scope>NUCLEOTIDE SEQUENCE [LARGE SCALE GENOMIC DNA]</scope>
    <source>
        <strain evidence="9">S2_006_000_R2_64</strain>
    </source>
</reference>
<evidence type="ECO:0000259" key="8">
    <source>
        <dbReference type="Pfam" id="PF02784"/>
    </source>
</evidence>
<dbReference type="AlphaFoldDB" id="A0A2W5FGR0"/>
<comment type="similarity">
    <text evidence="2">Belongs to the Orn/Lys/Arg decarboxylase class-II family.</text>
</comment>
<evidence type="ECO:0000313" key="9">
    <source>
        <dbReference type="EMBL" id="PZP52900.1"/>
    </source>
</evidence>
<feature type="non-terminal residue" evidence="9">
    <location>
        <position position="191"/>
    </location>
</feature>
<evidence type="ECO:0000256" key="7">
    <source>
        <dbReference type="ARBA" id="ARBA00049127"/>
    </source>
</evidence>
<dbReference type="GO" id="GO:0004586">
    <property type="term" value="F:ornithine decarboxylase activity"/>
    <property type="evidence" value="ECO:0007669"/>
    <property type="project" value="UniProtKB-EC"/>
</dbReference>
<comment type="cofactor">
    <cofactor evidence="1">
        <name>pyridoxal 5'-phosphate</name>
        <dbReference type="ChEBI" id="CHEBI:597326"/>
    </cofactor>
</comment>
<evidence type="ECO:0000256" key="6">
    <source>
        <dbReference type="ARBA" id="ARBA00034138"/>
    </source>
</evidence>
<dbReference type="InterPro" id="IPR029066">
    <property type="entry name" value="PLP-binding_barrel"/>
</dbReference>
<dbReference type="PANTHER" id="PTHR11482:SF6">
    <property type="entry name" value="ORNITHINE DECARBOXYLASE 1-RELATED"/>
    <property type="match status" value="1"/>
</dbReference>
<dbReference type="EC" id="4.1.1.17" evidence="6"/>
<dbReference type="Gene3D" id="3.20.20.10">
    <property type="entry name" value="Alanine racemase"/>
    <property type="match status" value="1"/>
</dbReference>
<accession>A0A2W5FGR0</accession>
<dbReference type="InterPro" id="IPR000183">
    <property type="entry name" value="Orn/DAP/Arg_de-COase"/>
</dbReference>
<comment type="pathway">
    <text evidence="5">Amine and polyamine biosynthesis; putrescine biosynthesis via L-ornithine pathway; putrescine from L-ornithine: step 1/1.</text>
</comment>
<sequence length="191" mass="20975">MTSFAAINGSASRALSSKSRKLIHGNPPAYQGTLDEAVAELIPVLPLYVTRPDELAADASKFVNLFPGDVLYAVKCNPERHVLQGLAKAGVRNFDVASLEEIKAVKKVAPKAKLYYMHPVKSPEAIRAAYFEHGVRAFVLDSKDELYKIMRETNLASDLELFVRLALPKNKKAMIDFSSKFGALPNEAAEL</sequence>
<name>A0A2W5FGR0_9BACT</name>
<dbReference type="PROSITE" id="PS00878">
    <property type="entry name" value="ODR_DC_2_1"/>
    <property type="match status" value="1"/>
</dbReference>
<dbReference type="GO" id="GO:0005737">
    <property type="term" value="C:cytoplasm"/>
    <property type="evidence" value="ECO:0007669"/>
    <property type="project" value="TreeGrafter"/>
</dbReference>
<dbReference type="Proteomes" id="UP000249739">
    <property type="component" value="Unassembled WGS sequence"/>
</dbReference>
<organism evidence="9 10">
    <name type="scientific">Micavibrio aeruginosavorus</name>
    <dbReference type="NCBI Taxonomy" id="349221"/>
    <lineage>
        <taxon>Bacteria</taxon>
        <taxon>Pseudomonadati</taxon>
        <taxon>Bdellovibrionota</taxon>
        <taxon>Bdellovibrionia</taxon>
        <taxon>Bdellovibrionales</taxon>
        <taxon>Pseudobdellovibrionaceae</taxon>
        <taxon>Micavibrio</taxon>
    </lineage>
</organism>
<keyword evidence="4" id="KW-0456">Lyase</keyword>
<dbReference type="EMBL" id="QFOT01000212">
    <property type="protein sequence ID" value="PZP52900.1"/>
    <property type="molecule type" value="Genomic_DNA"/>
</dbReference>
<evidence type="ECO:0000256" key="2">
    <source>
        <dbReference type="ARBA" id="ARBA00008872"/>
    </source>
</evidence>
<dbReference type="InterPro" id="IPR022653">
    <property type="entry name" value="De-COase2_pyr-phos_BS"/>
</dbReference>
<proteinExistence type="inferred from homology"/>
<evidence type="ECO:0000256" key="3">
    <source>
        <dbReference type="ARBA" id="ARBA00022898"/>
    </source>
</evidence>